<feature type="region of interest" description="Disordered" evidence="1">
    <location>
        <begin position="17"/>
        <end position="49"/>
    </location>
</feature>
<dbReference type="RefSeq" id="WP_250593630.1">
    <property type="nucleotide sequence ID" value="NZ_JAKRVY010000001.1"/>
</dbReference>
<name>A0AAE3K354_9EURY</name>
<evidence type="ECO:0000313" key="2">
    <source>
        <dbReference type="EMBL" id="MCL9812096.1"/>
    </source>
</evidence>
<protein>
    <recommendedName>
        <fullName evidence="4">Lipoprotein</fullName>
    </recommendedName>
</protein>
<dbReference type="PROSITE" id="PS51257">
    <property type="entry name" value="PROKAR_LIPOPROTEIN"/>
    <property type="match status" value="1"/>
</dbReference>
<organism evidence="2 3">
    <name type="scientific">Natranaeroarchaeum aerophilus</name>
    <dbReference type="NCBI Taxonomy" id="2917711"/>
    <lineage>
        <taxon>Archaea</taxon>
        <taxon>Methanobacteriati</taxon>
        <taxon>Methanobacteriota</taxon>
        <taxon>Stenosarchaea group</taxon>
        <taxon>Halobacteria</taxon>
        <taxon>Halobacteriales</taxon>
        <taxon>Natronoarchaeaceae</taxon>
        <taxon>Natranaeroarchaeum</taxon>
    </lineage>
</organism>
<evidence type="ECO:0000256" key="1">
    <source>
        <dbReference type="SAM" id="MobiDB-lite"/>
    </source>
</evidence>
<accession>A0AAE3K354</accession>
<dbReference type="InterPro" id="IPR055959">
    <property type="entry name" value="DUF7537"/>
</dbReference>
<keyword evidence="3" id="KW-1185">Reference proteome</keyword>
<evidence type="ECO:0008006" key="4">
    <source>
        <dbReference type="Google" id="ProtNLM"/>
    </source>
</evidence>
<dbReference type="AlphaFoldDB" id="A0AAE3K354"/>
<reference evidence="2 3" key="1">
    <citation type="journal article" date="2022" name="Syst. Appl. Microbiol.">
        <title>Natronocalculus amylovorans gen. nov., sp. nov., and Natranaeroarchaeum aerophilus sp. nov., dominant culturable amylolytic natronoarchaea from hypersaline soda lakes in southwestern Siberia.</title>
        <authorList>
            <person name="Sorokin D.Y."/>
            <person name="Elcheninov A.G."/>
            <person name="Khizhniak T.V."/>
            <person name="Koenen M."/>
            <person name="Bale N.J."/>
            <person name="Damste J.S.S."/>
            <person name="Kublanov I.V."/>
        </authorList>
    </citation>
    <scope>NUCLEOTIDE SEQUENCE [LARGE SCALE GENOMIC DNA]</scope>
    <source>
        <strain evidence="2 3">AArc-St1-1</strain>
    </source>
</reference>
<evidence type="ECO:0000313" key="3">
    <source>
        <dbReference type="Proteomes" id="UP001202674"/>
    </source>
</evidence>
<feature type="compositionally biased region" description="Acidic residues" evidence="1">
    <location>
        <begin position="27"/>
        <end position="44"/>
    </location>
</feature>
<sequence>MHRRRVLLGMGSLVALAGCNGQSGDDGNGEEEDGDEKNGEEEIDPTYPAGFDEYGVTDADEALAGHEAAIADRPVHGQTTIELTIPTDDGEDRVQQLSLTTRADGAGTEYSRIDLTESTAETYRDGDGLVYTRIDDGENVQYEADEIETPEAVSLGTFGPALAAADLELEDVSDDDPRRLTYSGSGVLDENTTFGDVEDVETQIVVDEEGAFHSFSVSYTVPDGADVEASFEFTYDDVTVEEPDWLDEARE</sequence>
<dbReference type="Pfam" id="PF24381">
    <property type="entry name" value="DUF7537"/>
    <property type="match status" value="1"/>
</dbReference>
<dbReference type="Proteomes" id="UP001202674">
    <property type="component" value="Unassembled WGS sequence"/>
</dbReference>
<proteinExistence type="predicted"/>
<comment type="caution">
    <text evidence="2">The sequence shown here is derived from an EMBL/GenBank/DDBJ whole genome shotgun (WGS) entry which is preliminary data.</text>
</comment>
<dbReference type="EMBL" id="JAKRVY010000001">
    <property type="protein sequence ID" value="MCL9812096.1"/>
    <property type="molecule type" value="Genomic_DNA"/>
</dbReference>
<gene>
    <name evidence="2" type="ORF">AArcSt11_00325</name>
</gene>